<dbReference type="Proteomes" id="UP000017559">
    <property type="component" value="Unassembled WGS sequence"/>
</dbReference>
<dbReference type="EMBL" id="AWSO01000002">
    <property type="protein sequence ID" value="ESK98489.1"/>
    <property type="molecule type" value="Genomic_DNA"/>
</dbReference>
<feature type="compositionally biased region" description="Basic and acidic residues" evidence="1">
    <location>
        <begin position="197"/>
        <end position="207"/>
    </location>
</feature>
<name>V2Z3D0_MONRO</name>
<evidence type="ECO:0000313" key="3">
    <source>
        <dbReference type="Proteomes" id="UP000017559"/>
    </source>
</evidence>
<reference evidence="2 3" key="1">
    <citation type="journal article" date="2014" name="BMC Genomics">
        <title>Genome and secretome analysis of the hemibiotrophic fungal pathogen, Moniliophthora roreri, which causes frosty pod rot disease of cacao: mechanisms of the biotrophic and necrotrophic phases.</title>
        <authorList>
            <person name="Meinhardt L.W."/>
            <person name="Costa G.G.L."/>
            <person name="Thomazella D.P.T."/>
            <person name="Teixeira P.J.P.L."/>
            <person name="Carazzolle M.F."/>
            <person name="Schuster S.C."/>
            <person name="Carlson J.E."/>
            <person name="Guiltinan M.J."/>
            <person name="Mieczkowski P."/>
            <person name="Farmer A."/>
            <person name="Ramaraj T."/>
            <person name="Crozier J."/>
            <person name="Davis R.E."/>
            <person name="Shao J."/>
            <person name="Melnick R.L."/>
            <person name="Pereira G.A.G."/>
            <person name="Bailey B.A."/>
        </authorList>
    </citation>
    <scope>NUCLEOTIDE SEQUENCE [LARGE SCALE GENOMIC DNA]</scope>
    <source>
        <strain evidence="2 3">MCA 2997</strain>
    </source>
</reference>
<feature type="region of interest" description="Disordered" evidence="1">
    <location>
        <begin position="113"/>
        <end position="207"/>
    </location>
</feature>
<accession>V2Z3D0</accession>
<feature type="compositionally biased region" description="Polar residues" evidence="1">
    <location>
        <begin position="1"/>
        <end position="17"/>
    </location>
</feature>
<protein>
    <submittedName>
        <fullName evidence="2">Uncharacterized protein</fullName>
    </submittedName>
</protein>
<evidence type="ECO:0000313" key="2">
    <source>
        <dbReference type="EMBL" id="ESK98489.1"/>
    </source>
</evidence>
<proteinExistence type="predicted"/>
<feature type="region of interest" description="Disordered" evidence="1">
    <location>
        <begin position="1"/>
        <end position="22"/>
    </location>
</feature>
<keyword evidence="3" id="KW-1185">Reference proteome</keyword>
<comment type="caution">
    <text evidence="2">The sequence shown here is derived from an EMBL/GenBank/DDBJ whole genome shotgun (WGS) entry which is preliminary data.</text>
</comment>
<dbReference type="OrthoDB" id="2537258at2759"/>
<sequence length="207" mass="22732">MSLKESVSQHSANQILQTPPPPTLREILSAYRAKGDGDREMLLAMLNAKAAEDQRLAQTASLQRTMLEICQYSSAHPTLPPLNFAQPANLRYPSPSAYSSDEHPDVYHHRGYHTVAEPPRKKHRSSQSPYARPLSPRQLHRDVAYSRAGRSSPDVLPPSPYSEDAGSSSPPPSRSSAMGIGSLLAASRPESRRRKSPSRDHDSDSSS</sequence>
<dbReference type="HOGENOM" id="CLU_090743_0_0_1"/>
<gene>
    <name evidence="2" type="ORF">Moror_239</name>
</gene>
<organism evidence="2 3">
    <name type="scientific">Moniliophthora roreri (strain MCA 2997)</name>
    <name type="common">Cocoa frosty pod rot fungus</name>
    <name type="synonym">Crinipellis roreri</name>
    <dbReference type="NCBI Taxonomy" id="1381753"/>
    <lineage>
        <taxon>Eukaryota</taxon>
        <taxon>Fungi</taxon>
        <taxon>Dikarya</taxon>
        <taxon>Basidiomycota</taxon>
        <taxon>Agaricomycotina</taxon>
        <taxon>Agaricomycetes</taxon>
        <taxon>Agaricomycetidae</taxon>
        <taxon>Agaricales</taxon>
        <taxon>Marasmiineae</taxon>
        <taxon>Marasmiaceae</taxon>
        <taxon>Moniliophthora</taxon>
    </lineage>
</organism>
<dbReference type="KEGG" id="mrr:Moror_239"/>
<dbReference type="AlphaFoldDB" id="V2Z3D0"/>
<evidence type="ECO:0000256" key="1">
    <source>
        <dbReference type="SAM" id="MobiDB-lite"/>
    </source>
</evidence>